<dbReference type="AlphaFoldDB" id="A0A1R2CRP4"/>
<gene>
    <name evidence="1" type="ORF">SteCoe_5692</name>
</gene>
<dbReference type="Proteomes" id="UP000187209">
    <property type="component" value="Unassembled WGS sequence"/>
</dbReference>
<protein>
    <submittedName>
        <fullName evidence="1">Uncharacterized protein</fullName>
    </submittedName>
</protein>
<organism evidence="1 2">
    <name type="scientific">Stentor coeruleus</name>
    <dbReference type="NCBI Taxonomy" id="5963"/>
    <lineage>
        <taxon>Eukaryota</taxon>
        <taxon>Sar</taxon>
        <taxon>Alveolata</taxon>
        <taxon>Ciliophora</taxon>
        <taxon>Postciliodesmatophora</taxon>
        <taxon>Heterotrichea</taxon>
        <taxon>Heterotrichida</taxon>
        <taxon>Stentoridae</taxon>
        <taxon>Stentor</taxon>
    </lineage>
</organism>
<keyword evidence="2" id="KW-1185">Reference proteome</keyword>
<name>A0A1R2CRP4_9CILI</name>
<reference evidence="1 2" key="1">
    <citation type="submission" date="2016-11" db="EMBL/GenBank/DDBJ databases">
        <title>The macronuclear genome of Stentor coeruleus: a giant cell with tiny introns.</title>
        <authorList>
            <person name="Slabodnick M."/>
            <person name="Ruby J.G."/>
            <person name="Reiff S.B."/>
            <person name="Swart E.C."/>
            <person name="Gosai S."/>
            <person name="Prabakaran S."/>
            <person name="Witkowska E."/>
            <person name="Larue G.E."/>
            <person name="Fisher S."/>
            <person name="Freeman R.M."/>
            <person name="Gunawardena J."/>
            <person name="Chu W."/>
            <person name="Stover N.A."/>
            <person name="Gregory B.D."/>
            <person name="Nowacki M."/>
            <person name="Derisi J."/>
            <person name="Roy S.W."/>
            <person name="Marshall W.F."/>
            <person name="Sood P."/>
        </authorList>
    </citation>
    <scope>NUCLEOTIDE SEQUENCE [LARGE SCALE GENOMIC DNA]</scope>
    <source>
        <strain evidence="1">WM001</strain>
    </source>
</reference>
<accession>A0A1R2CRP4</accession>
<evidence type="ECO:0000313" key="2">
    <source>
        <dbReference type="Proteomes" id="UP000187209"/>
    </source>
</evidence>
<dbReference type="EMBL" id="MPUH01000076">
    <property type="protein sequence ID" value="OMJ91665.1"/>
    <property type="molecule type" value="Genomic_DNA"/>
</dbReference>
<evidence type="ECO:0000313" key="1">
    <source>
        <dbReference type="EMBL" id="OMJ91665.1"/>
    </source>
</evidence>
<comment type="caution">
    <text evidence="1">The sequence shown here is derived from an EMBL/GenBank/DDBJ whole genome shotgun (WGS) entry which is preliminary data.</text>
</comment>
<proteinExistence type="predicted"/>
<sequence>MSMSPHAVKRFVVKGKEIRIGKGGNGSISQKTAEYMKKHILQVGKKDNNRSYVEMPQIYKPGSKPQYSSPVAQMNSRKISPLRLVARRWFVNDRVAKNLRFNFGIDLNDTVEDPSWTYREKAVGVGYIKKHKKPKKEMIHTFDLNGWD</sequence>